<evidence type="ECO:0000256" key="2">
    <source>
        <dbReference type="ARBA" id="ARBA00023141"/>
    </source>
</evidence>
<dbReference type="RefSeq" id="WP_390194980.1">
    <property type="nucleotide sequence ID" value="NZ_JBHSDV010000001.1"/>
</dbReference>
<protein>
    <submittedName>
        <fullName evidence="4">3-dehydroquinate synthase II</fullName>
    </submittedName>
</protein>
<keyword evidence="2" id="KW-0057">Aromatic amino acid biosynthesis</keyword>
<dbReference type="Pfam" id="PF26558">
    <property type="entry name" value="DHQS_2nd"/>
    <property type="match status" value="1"/>
</dbReference>
<evidence type="ECO:0000259" key="3">
    <source>
        <dbReference type="Pfam" id="PF26558"/>
    </source>
</evidence>
<dbReference type="PANTHER" id="PTHR33563:SF1">
    <property type="entry name" value="3-DEHYDROQUINATE SYNTHASE"/>
    <property type="match status" value="1"/>
</dbReference>
<organism evidence="4 5">
    <name type="scientific">Gracilibacillus marinus</name>
    <dbReference type="NCBI Taxonomy" id="630535"/>
    <lineage>
        <taxon>Bacteria</taxon>
        <taxon>Bacillati</taxon>
        <taxon>Bacillota</taxon>
        <taxon>Bacilli</taxon>
        <taxon>Bacillales</taxon>
        <taxon>Bacillaceae</taxon>
        <taxon>Gracilibacillus</taxon>
    </lineage>
</organism>
<comment type="caution">
    <text evidence="4">The sequence shown here is derived from an EMBL/GenBank/DDBJ whole genome shotgun (WGS) entry which is preliminary data.</text>
</comment>
<accession>A0ABV8VS93</accession>
<dbReference type="PANTHER" id="PTHR33563">
    <property type="match status" value="1"/>
</dbReference>
<dbReference type="InterPro" id="IPR056179">
    <property type="entry name" value="DHQS_C"/>
</dbReference>
<sequence>MQVEFELAEIKRVTPIGEGARVCIDFIDQLSPTEGVLVGNTGHGYFFVLAENRQTDTYPKRPFRVNAGAIHHYIVTDEDKTNYLQEIQPGNHIPVFCEDGTYRKIPVGRVKIEKRPFVRVEAKVNDHNISVTMQEADSVHILGENMEEKQVIQLKEGDKVYVKLDQAGRHLGEKIQEEIVEK</sequence>
<gene>
    <name evidence="4" type="ORF">ACFOZ1_01150</name>
</gene>
<keyword evidence="5" id="KW-1185">Reference proteome</keyword>
<evidence type="ECO:0000256" key="1">
    <source>
        <dbReference type="ARBA" id="ARBA00022605"/>
    </source>
</evidence>
<evidence type="ECO:0000313" key="4">
    <source>
        <dbReference type="EMBL" id="MFC4386405.1"/>
    </source>
</evidence>
<evidence type="ECO:0000313" key="5">
    <source>
        <dbReference type="Proteomes" id="UP001595880"/>
    </source>
</evidence>
<feature type="domain" description="3-dehydroquinate synthase C-terminal" evidence="3">
    <location>
        <begin position="8"/>
        <end position="182"/>
    </location>
</feature>
<name>A0ABV8VS93_9BACI</name>
<keyword evidence="1" id="KW-0028">Amino-acid biosynthesis</keyword>
<proteinExistence type="predicted"/>
<reference evidence="5" key="1">
    <citation type="journal article" date="2019" name="Int. J. Syst. Evol. Microbiol.">
        <title>The Global Catalogue of Microorganisms (GCM) 10K type strain sequencing project: providing services to taxonomists for standard genome sequencing and annotation.</title>
        <authorList>
            <consortium name="The Broad Institute Genomics Platform"/>
            <consortium name="The Broad Institute Genome Sequencing Center for Infectious Disease"/>
            <person name="Wu L."/>
            <person name="Ma J."/>
        </authorList>
    </citation>
    <scope>NUCLEOTIDE SEQUENCE [LARGE SCALE GENOMIC DNA]</scope>
    <source>
        <strain evidence="5">KACC 14058</strain>
    </source>
</reference>
<dbReference type="InterPro" id="IPR002812">
    <property type="entry name" value="DHQS"/>
</dbReference>
<dbReference type="EMBL" id="JBHSDV010000001">
    <property type="protein sequence ID" value="MFC4386405.1"/>
    <property type="molecule type" value="Genomic_DNA"/>
</dbReference>
<dbReference type="Proteomes" id="UP001595880">
    <property type="component" value="Unassembled WGS sequence"/>
</dbReference>